<organism evidence="10 11">
    <name type="scientific">Paenibacillus plantiphilus</name>
    <dbReference type="NCBI Taxonomy" id="2905650"/>
    <lineage>
        <taxon>Bacteria</taxon>
        <taxon>Bacillati</taxon>
        <taxon>Bacillota</taxon>
        <taxon>Bacilli</taxon>
        <taxon>Bacillales</taxon>
        <taxon>Paenibacillaceae</taxon>
        <taxon>Paenibacillus</taxon>
    </lineage>
</organism>
<reference evidence="10" key="1">
    <citation type="submission" date="2022-01" db="EMBL/GenBank/DDBJ databases">
        <authorList>
            <person name="Criscuolo A."/>
        </authorList>
    </citation>
    <scope>NUCLEOTIDE SEQUENCE</scope>
    <source>
        <strain evidence="10">CIP111893</strain>
    </source>
</reference>
<name>A0ABN8GAM9_9BACL</name>
<keyword evidence="4 7" id="KW-1133">Transmembrane helix</keyword>
<sequence>MSMFESIMVALDNLRVNKLRSFLTMIGIVFGVMAVVTVVSIGQAGQASVLSELSNYKDGFFILYKGAGDGNMKAEIKMRDLSEARKLAGVKYVSSTNSYQMSEMRGSEKMQFLISATTSDMVKMQKVDIVAGRFFNAQEQRARQKVIVVETTYAEKIYGTADRAVNRKIKLSGGSFRIIGVYKPQKSIFGDVGGTQYKAYTPMDAMPDTGSGAGRYLSSLEFIAESPEDMDETIQELKQWLALRHNAEAEDFKSQTGKEVQEQVSSIFSMLQLVIGSIAGISLLVGGIGIMNIMLVSVTERTREIGIRKAIGATPRAIKQQFLIESVILSFLGGTVGALLGLLVGALASFVLSLPNVVSMWAIVLAFGFSATVGIFFGYYPANKAAKLQPIEALRYE</sequence>
<comment type="subcellular location">
    <subcellularLocation>
        <location evidence="1">Cell membrane</location>
        <topology evidence="1">Multi-pass membrane protein</topology>
    </subcellularLocation>
</comment>
<evidence type="ECO:0000256" key="1">
    <source>
        <dbReference type="ARBA" id="ARBA00004651"/>
    </source>
</evidence>
<evidence type="ECO:0000256" key="3">
    <source>
        <dbReference type="ARBA" id="ARBA00022692"/>
    </source>
</evidence>
<evidence type="ECO:0000256" key="4">
    <source>
        <dbReference type="ARBA" id="ARBA00022989"/>
    </source>
</evidence>
<evidence type="ECO:0000313" key="10">
    <source>
        <dbReference type="EMBL" id="CAH1202624.1"/>
    </source>
</evidence>
<evidence type="ECO:0000256" key="5">
    <source>
        <dbReference type="ARBA" id="ARBA00023136"/>
    </source>
</evidence>
<dbReference type="Pfam" id="PF12704">
    <property type="entry name" value="MacB_PCD"/>
    <property type="match status" value="1"/>
</dbReference>
<dbReference type="RefSeq" id="WP_236340250.1">
    <property type="nucleotide sequence ID" value="NZ_CAKMMF010000008.1"/>
</dbReference>
<dbReference type="EMBL" id="CAKMMF010000008">
    <property type="protein sequence ID" value="CAH1202624.1"/>
    <property type="molecule type" value="Genomic_DNA"/>
</dbReference>
<dbReference type="InterPro" id="IPR003838">
    <property type="entry name" value="ABC3_permease_C"/>
</dbReference>
<dbReference type="InterPro" id="IPR050250">
    <property type="entry name" value="Macrolide_Exporter_MacB"/>
</dbReference>
<dbReference type="InterPro" id="IPR025857">
    <property type="entry name" value="MacB_PCD"/>
</dbReference>
<evidence type="ECO:0000259" key="9">
    <source>
        <dbReference type="Pfam" id="PF12704"/>
    </source>
</evidence>
<keyword evidence="10" id="KW-0547">Nucleotide-binding</keyword>
<dbReference type="PANTHER" id="PTHR30572:SF4">
    <property type="entry name" value="ABC TRANSPORTER PERMEASE YTRF"/>
    <property type="match status" value="1"/>
</dbReference>
<keyword evidence="10" id="KW-0378">Hydrolase</keyword>
<feature type="transmembrane region" description="Helical" evidence="7">
    <location>
        <begin position="358"/>
        <end position="380"/>
    </location>
</feature>
<evidence type="ECO:0000256" key="6">
    <source>
        <dbReference type="ARBA" id="ARBA00038076"/>
    </source>
</evidence>
<dbReference type="PANTHER" id="PTHR30572">
    <property type="entry name" value="MEMBRANE COMPONENT OF TRANSPORTER-RELATED"/>
    <property type="match status" value="1"/>
</dbReference>
<feature type="transmembrane region" description="Helical" evidence="7">
    <location>
        <begin position="326"/>
        <end position="352"/>
    </location>
</feature>
<protein>
    <submittedName>
        <fullName evidence="10">Macrolide export ATP-binding/permease protein MacB</fullName>
        <ecNumber evidence="10">3.6.3.-</ecNumber>
    </submittedName>
</protein>
<proteinExistence type="inferred from homology"/>
<comment type="caution">
    <text evidence="10">The sequence shown here is derived from an EMBL/GenBank/DDBJ whole genome shotgun (WGS) entry which is preliminary data.</text>
</comment>
<keyword evidence="2" id="KW-1003">Cell membrane</keyword>
<keyword evidence="11" id="KW-1185">Reference proteome</keyword>
<keyword evidence="10" id="KW-0067">ATP-binding</keyword>
<keyword evidence="3 7" id="KW-0812">Transmembrane</keyword>
<dbReference type="GO" id="GO:0016787">
    <property type="term" value="F:hydrolase activity"/>
    <property type="evidence" value="ECO:0007669"/>
    <property type="project" value="UniProtKB-KW"/>
</dbReference>
<evidence type="ECO:0000256" key="7">
    <source>
        <dbReference type="SAM" id="Phobius"/>
    </source>
</evidence>
<feature type="domain" description="MacB-like periplasmic core" evidence="9">
    <location>
        <begin position="21"/>
        <end position="239"/>
    </location>
</feature>
<dbReference type="Proteomes" id="UP000838686">
    <property type="component" value="Unassembled WGS sequence"/>
</dbReference>
<comment type="similarity">
    <text evidence="6">Belongs to the ABC-4 integral membrane protein family.</text>
</comment>
<accession>A0ABN8GAM9</accession>
<dbReference type="EC" id="3.6.3.-" evidence="10"/>
<feature type="transmembrane region" description="Helical" evidence="7">
    <location>
        <begin position="273"/>
        <end position="298"/>
    </location>
</feature>
<evidence type="ECO:0000259" key="8">
    <source>
        <dbReference type="Pfam" id="PF02687"/>
    </source>
</evidence>
<evidence type="ECO:0000256" key="2">
    <source>
        <dbReference type="ARBA" id="ARBA00022475"/>
    </source>
</evidence>
<feature type="transmembrane region" description="Helical" evidence="7">
    <location>
        <begin position="21"/>
        <end position="42"/>
    </location>
</feature>
<dbReference type="GO" id="GO:0005524">
    <property type="term" value="F:ATP binding"/>
    <property type="evidence" value="ECO:0007669"/>
    <property type="project" value="UniProtKB-KW"/>
</dbReference>
<gene>
    <name evidence="10" type="primary">macB</name>
    <name evidence="10" type="ORF">PAECIP111893_01854</name>
</gene>
<keyword evidence="5 7" id="KW-0472">Membrane</keyword>
<dbReference type="Pfam" id="PF02687">
    <property type="entry name" value="FtsX"/>
    <property type="match status" value="1"/>
</dbReference>
<evidence type="ECO:0000313" key="11">
    <source>
        <dbReference type="Proteomes" id="UP000838686"/>
    </source>
</evidence>
<feature type="domain" description="ABC3 transporter permease C-terminal" evidence="8">
    <location>
        <begin position="277"/>
        <end position="390"/>
    </location>
</feature>